<protein>
    <recommendedName>
        <fullName evidence="7">Zn(2)-C6 fungal-type domain-containing protein</fullName>
    </recommendedName>
</protein>
<keyword evidence="2" id="KW-0479">Metal-binding</keyword>
<dbReference type="InterPro" id="IPR036864">
    <property type="entry name" value="Zn2-C6_fun-type_DNA-bd_sf"/>
</dbReference>
<dbReference type="GO" id="GO:0006351">
    <property type="term" value="P:DNA-templated transcription"/>
    <property type="evidence" value="ECO:0007669"/>
    <property type="project" value="InterPro"/>
</dbReference>
<dbReference type="SMART" id="SM00906">
    <property type="entry name" value="Fungal_trans"/>
    <property type="match status" value="1"/>
</dbReference>
<dbReference type="Pfam" id="PF04082">
    <property type="entry name" value="Fungal_trans"/>
    <property type="match status" value="1"/>
</dbReference>
<dbReference type="Pfam" id="PF00172">
    <property type="entry name" value="Zn_clus"/>
    <property type="match status" value="1"/>
</dbReference>
<keyword evidence="9" id="KW-1185">Reference proteome</keyword>
<keyword evidence="4" id="KW-0804">Transcription</keyword>
<dbReference type="CDD" id="cd12148">
    <property type="entry name" value="fungal_TF_MHR"/>
    <property type="match status" value="1"/>
</dbReference>
<organism evidence="8 9">
    <name type="scientific">Cucurbitaria berberidis CBS 394.84</name>
    <dbReference type="NCBI Taxonomy" id="1168544"/>
    <lineage>
        <taxon>Eukaryota</taxon>
        <taxon>Fungi</taxon>
        <taxon>Dikarya</taxon>
        <taxon>Ascomycota</taxon>
        <taxon>Pezizomycotina</taxon>
        <taxon>Dothideomycetes</taxon>
        <taxon>Pleosporomycetidae</taxon>
        <taxon>Pleosporales</taxon>
        <taxon>Pleosporineae</taxon>
        <taxon>Cucurbitariaceae</taxon>
        <taxon>Cucurbitaria</taxon>
    </lineage>
</organism>
<evidence type="ECO:0000256" key="2">
    <source>
        <dbReference type="ARBA" id="ARBA00022723"/>
    </source>
</evidence>
<dbReference type="AlphaFoldDB" id="A0A9P4GDH8"/>
<dbReference type="OrthoDB" id="4456959at2759"/>
<dbReference type="GO" id="GO:0008270">
    <property type="term" value="F:zinc ion binding"/>
    <property type="evidence" value="ECO:0007669"/>
    <property type="project" value="InterPro"/>
</dbReference>
<dbReference type="PANTHER" id="PTHR47338">
    <property type="entry name" value="ZN(II)2CYS6 TRANSCRIPTION FACTOR (EUROFUNG)-RELATED"/>
    <property type="match status" value="1"/>
</dbReference>
<dbReference type="RefSeq" id="XP_040785783.1">
    <property type="nucleotide sequence ID" value="XM_040937938.1"/>
</dbReference>
<dbReference type="CDD" id="cd00067">
    <property type="entry name" value="GAL4"/>
    <property type="match status" value="1"/>
</dbReference>
<proteinExistence type="predicted"/>
<evidence type="ECO:0000313" key="9">
    <source>
        <dbReference type="Proteomes" id="UP000800039"/>
    </source>
</evidence>
<feature type="domain" description="Zn(2)-C6 fungal-type" evidence="7">
    <location>
        <begin position="29"/>
        <end position="59"/>
    </location>
</feature>
<dbReference type="PROSITE" id="PS50048">
    <property type="entry name" value="ZN2_CY6_FUNGAL_2"/>
    <property type="match status" value="1"/>
</dbReference>
<gene>
    <name evidence="8" type="ORF">K460DRAFT_418323</name>
</gene>
<evidence type="ECO:0000256" key="3">
    <source>
        <dbReference type="ARBA" id="ARBA00023015"/>
    </source>
</evidence>
<accession>A0A9P4GDH8</accession>
<dbReference type="EMBL" id="ML976617">
    <property type="protein sequence ID" value="KAF1843220.1"/>
    <property type="molecule type" value="Genomic_DNA"/>
</dbReference>
<evidence type="ECO:0000256" key="4">
    <source>
        <dbReference type="ARBA" id="ARBA00023163"/>
    </source>
</evidence>
<dbReference type="GO" id="GO:0005634">
    <property type="term" value="C:nucleus"/>
    <property type="evidence" value="ECO:0007669"/>
    <property type="project" value="UniProtKB-SubCell"/>
</dbReference>
<comment type="subcellular location">
    <subcellularLocation>
        <location evidence="1">Nucleus</location>
    </subcellularLocation>
</comment>
<reference evidence="8" key="1">
    <citation type="submission" date="2020-01" db="EMBL/GenBank/DDBJ databases">
        <authorList>
            <consortium name="DOE Joint Genome Institute"/>
            <person name="Haridas S."/>
            <person name="Albert R."/>
            <person name="Binder M."/>
            <person name="Bloem J."/>
            <person name="Labutti K."/>
            <person name="Salamov A."/>
            <person name="Andreopoulos B."/>
            <person name="Baker S.E."/>
            <person name="Barry K."/>
            <person name="Bills G."/>
            <person name="Bluhm B.H."/>
            <person name="Cannon C."/>
            <person name="Castanera R."/>
            <person name="Culley D.E."/>
            <person name="Daum C."/>
            <person name="Ezra D."/>
            <person name="Gonzalez J.B."/>
            <person name="Henrissat B."/>
            <person name="Kuo A."/>
            <person name="Liang C."/>
            <person name="Lipzen A."/>
            <person name="Lutzoni F."/>
            <person name="Magnuson J."/>
            <person name="Mondo S."/>
            <person name="Nolan M."/>
            <person name="Ohm R."/>
            <person name="Pangilinan J."/>
            <person name="Park H.-J."/>
            <person name="Ramirez L."/>
            <person name="Alfaro M."/>
            <person name="Sun H."/>
            <person name="Tritt A."/>
            <person name="Yoshinaga Y."/>
            <person name="Zwiers L.-H."/>
            <person name="Turgeon B.G."/>
            <person name="Goodwin S.B."/>
            <person name="Spatafora J.W."/>
            <person name="Crous P.W."/>
            <person name="Grigoriev I.V."/>
        </authorList>
    </citation>
    <scope>NUCLEOTIDE SEQUENCE</scope>
    <source>
        <strain evidence="8">CBS 394.84</strain>
    </source>
</reference>
<dbReference type="GO" id="GO:0003677">
    <property type="term" value="F:DNA binding"/>
    <property type="evidence" value="ECO:0007669"/>
    <property type="project" value="InterPro"/>
</dbReference>
<dbReference type="PROSITE" id="PS00463">
    <property type="entry name" value="ZN2_CY6_FUNGAL_1"/>
    <property type="match status" value="1"/>
</dbReference>
<sequence>MPSGTPEKKKIETNDGGAKIIPDAADGLACNGCRKAKLRCSRDRPYCLHCRKTALECVYETKRVKPGLKAGAVDNLHRRLDDLERRINEGESSSPNHEHTRCQRNHTVANDGIGESSARDVLALLAKELPKLVNAPKENINPSTAFSERRSKRKRLDEGLDTFNTAFLNEEPPLPEKQLLEAIVTSYFLHVHPWIPMIHQARFLQRFSNEMDQKQLLVILHAMILAASKFVPGAWAFARDERARKWVLYTSMESLSLENLQALTIVAFNDLGSGNAAKTWSVIGSLTRTVEYTQLAQEQEDSGHGSFCHPYESLPRTDDCTQLEERRRVFWNVFLLDRFCSVTMGWNTSLTSDDVYRRLPCDGHLWRKEKPVLTPYFGIWDKSRGRIGNPIEYVSRYPSPTQFGNDAELHTQARITALEGAISNVSTDMSTVGAFAYNIEATESMSRVMSYFLQQKTNMRDQSEISCWLTRFKELDLRLVHWKMLLPQKWKANPNLTRHVPLMDPNLTMAHVTHNTSMILLHQLIAYPPLHWGFRNRLPSSCSAEACYSAGTEIAAITEKYLGRSPAGSPIGSQYAFCLFIAARILLANWKYTPGNELPSEFWSLIHSLEEMSRRWTAFAEIPLEKHDIFTKYAVRLKQLQRLCATDQAFQMNVMDYTIDIRHDSLTTPADTYPRWSQVLQPAALQEMNLTLPNPPDSADFSTIPQIMLDQDFTGMDRIITFDDGSMFAASFDPGAAAW</sequence>
<name>A0A9P4GDH8_9PLEO</name>
<evidence type="ECO:0000256" key="6">
    <source>
        <dbReference type="SAM" id="Phobius"/>
    </source>
</evidence>
<dbReference type="GeneID" id="63855188"/>
<keyword evidence="6" id="KW-1133">Transmembrane helix</keyword>
<dbReference type="Proteomes" id="UP000800039">
    <property type="component" value="Unassembled WGS sequence"/>
</dbReference>
<evidence type="ECO:0000313" key="8">
    <source>
        <dbReference type="EMBL" id="KAF1843220.1"/>
    </source>
</evidence>
<dbReference type="Gene3D" id="4.10.240.10">
    <property type="entry name" value="Zn(2)-C6 fungal-type DNA-binding domain"/>
    <property type="match status" value="1"/>
</dbReference>
<keyword evidence="6" id="KW-0812">Transmembrane</keyword>
<evidence type="ECO:0000256" key="1">
    <source>
        <dbReference type="ARBA" id="ARBA00004123"/>
    </source>
</evidence>
<dbReference type="SMART" id="SM00066">
    <property type="entry name" value="GAL4"/>
    <property type="match status" value="1"/>
</dbReference>
<dbReference type="GO" id="GO:0000981">
    <property type="term" value="F:DNA-binding transcription factor activity, RNA polymerase II-specific"/>
    <property type="evidence" value="ECO:0007669"/>
    <property type="project" value="InterPro"/>
</dbReference>
<dbReference type="InterPro" id="IPR001138">
    <property type="entry name" value="Zn2Cys6_DnaBD"/>
</dbReference>
<dbReference type="SUPFAM" id="SSF57701">
    <property type="entry name" value="Zn2/Cys6 DNA-binding domain"/>
    <property type="match status" value="1"/>
</dbReference>
<evidence type="ECO:0000259" key="7">
    <source>
        <dbReference type="PROSITE" id="PS50048"/>
    </source>
</evidence>
<dbReference type="InterPro" id="IPR050815">
    <property type="entry name" value="TF_fung"/>
</dbReference>
<evidence type="ECO:0000256" key="5">
    <source>
        <dbReference type="ARBA" id="ARBA00023242"/>
    </source>
</evidence>
<comment type="caution">
    <text evidence="8">The sequence shown here is derived from an EMBL/GenBank/DDBJ whole genome shotgun (WGS) entry which is preliminary data.</text>
</comment>
<feature type="transmembrane region" description="Helical" evidence="6">
    <location>
        <begin position="216"/>
        <end position="238"/>
    </location>
</feature>
<dbReference type="InterPro" id="IPR007219">
    <property type="entry name" value="XnlR_reg_dom"/>
</dbReference>
<keyword evidence="6" id="KW-0472">Membrane</keyword>
<dbReference type="PANTHER" id="PTHR47338:SF23">
    <property type="entry name" value="ZN(II)2CYS6 TRANSCRIPTION FACTOR (EUROFUNG)"/>
    <property type="match status" value="1"/>
</dbReference>
<keyword evidence="3" id="KW-0805">Transcription regulation</keyword>
<keyword evidence="5" id="KW-0539">Nucleus</keyword>